<feature type="region of interest" description="Disordered" evidence="1">
    <location>
        <begin position="1"/>
        <end position="36"/>
    </location>
</feature>
<dbReference type="EMBL" id="ML122253">
    <property type="protein sequence ID" value="RPD64894.1"/>
    <property type="molecule type" value="Genomic_DNA"/>
</dbReference>
<dbReference type="AlphaFoldDB" id="A0A5C2SNN0"/>
<evidence type="ECO:0000256" key="1">
    <source>
        <dbReference type="SAM" id="MobiDB-lite"/>
    </source>
</evidence>
<sequence>MDYFDLTPASVPSSNSSGSSNSTGRGRGPPGHNPTQLQHALISLADGQDDHATPVSTPLDGPGVTTSISTAFHPSLSIDDANPDVVLVSVDGVHFYTHRHRLLAISSNRMGNLLPSPGAVVSPPLLAVVPVPHPSEVVNVLLHIIYGLSCAQYLPTLETVEAAVDSLSLLYGVSVAALAAPGMPLFTLIHSFAPVRPLDAYALAAHHAMEDLAVTISSHLLAYNLARLPDTAAEKMGPIYLKRLFLLHQSRIVALRNILFKPPAVHLPVTGCGQENQQMMMRAWALAVAQLVWDVLPSVSTSALQALLEPIGASMNCPLCIAALQCRVQEVVYEWSAVKRTI</sequence>
<evidence type="ECO:0000313" key="3">
    <source>
        <dbReference type="Proteomes" id="UP000313359"/>
    </source>
</evidence>
<evidence type="ECO:0000313" key="2">
    <source>
        <dbReference type="EMBL" id="RPD64894.1"/>
    </source>
</evidence>
<dbReference type="OrthoDB" id="3265815at2759"/>
<keyword evidence="3" id="KW-1185">Reference proteome</keyword>
<name>A0A5C2SNN0_9APHY</name>
<gene>
    <name evidence="2" type="ORF">L227DRAFT_541300</name>
</gene>
<dbReference type="STRING" id="1328759.A0A5C2SNN0"/>
<feature type="compositionally biased region" description="Low complexity" evidence="1">
    <location>
        <begin position="7"/>
        <end position="24"/>
    </location>
</feature>
<evidence type="ECO:0008006" key="4">
    <source>
        <dbReference type="Google" id="ProtNLM"/>
    </source>
</evidence>
<protein>
    <recommendedName>
        <fullName evidence="4">BTB domain-containing protein</fullName>
    </recommendedName>
</protein>
<accession>A0A5C2SNN0</accession>
<organism evidence="2 3">
    <name type="scientific">Lentinus tigrinus ALCF2SS1-6</name>
    <dbReference type="NCBI Taxonomy" id="1328759"/>
    <lineage>
        <taxon>Eukaryota</taxon>
        <taxon>Fungi</taxon>
        <taxon>Dikarya</taxon>
        <taxon>Basidiomycota</taxon>
        <taxon>Agaricomycotina</taxon>
        <taxon>Agaricomycetes</taxon>
        <taxon>Polyporales</taxon>
        <taxon>Polyporaceae</taxon>
        <taxon>Lentinus</taxon>
    </lineage>
</organism>
<proteinExistence type="predicted"/>
<dbReference type="Proteomes" id="UP000313359">
    <property type="component" value="Unassembled WGS sequence"/>
</dbReference>
<reference evidence="2" key="1">
    <citation type="journal article" date="2018" name="Genome Biol. Evol.">
        <title>Genomics and development of Lentinus tigrinus, a white-rot wood-decaying mushroom with dimorphic fruiting bodies.</title>
        <authorList>
            <person name="Wu B."/>
            <person name="Xu Z."/>
            <person name="Knudson A."/>
            <person name="Carlson A."/>
            <person name="Chen N."/>
            <person name="Kovaka S."/>
            <person name="LaButti K."/>
            <person name="Lipzen A."/>
            <person name="Pennachio C."/>
            <person name="Riley R."/>
            <person name="Schakwitz W."/>
            <person name="Umezawa K."/>
            <person name="Ohm R.A."/>
            <person name="Grigoriev I.V."/>
            <person name="Nagy L.G."/>
            <person name="Gibbons J."/>
            <person name="Hibbett D."/>
        </authorList>
    </citation>
    <scope>NUCLEOTIDE SEQUENCE [LARGE SCALE GENOMIC DNA]</scope>
    <source>
        <strain evidence="2">ALCF2SS1-6</strain>
    </source>
</reference>